<reference evidence="3 4" key="2">
    <citation type="submission" date="2018-02" db="EMBL/GenBank/DDBJ databases">
        <title>Subsurface microbial communities from deep shales in Ohio and West Virginia, USA.</title>
        <authorList>
            <person name="Wrighton K."/>
        </authorList>
    </citation>
    <scope>NUCLEOTIDE SEQUENCE [LARGE SCALE GENOMIC DNA]</scope>
    <source>
        <strain evidence="3 4">UTICA-S1B9</strain>
    </source>
</reference>
<evidence type="ECO:0000313" key="2">
    <source>
        <dbReference type="EMBL" id="PPK50047.1"/>
    </source>
</evidence>
<dbReference type="RefSeq" id="WP_104417384.1">
    <property type="nucleotide sequence ID" value="NZ_PTIT01000036.1"/>
</dbReference>
<feature type="domain" description="DUF4236" evidence="1">
    <location>
        <begin position="3"/>
        <end position="56"/>
    </location>
</feature>
<evidence type="ECO:0000313" key="3">
    <source>
        <dbReference type="EMBL" id="PPK52233.1"/>
    </source>
</evidence>
<evidence type="ECO:0000313" key="5">
    <source>
        <dbReference type="Proteomes" id="UP000239648"/>
    </source>
</evidence>
<dbReference type="EMBL" id="PTIU01000036">
    <property type="protein sequence ID" value="PPK52233.1"/>
    <property type="molecule type" value="Genomic_DNA"/>
</dbReference>
<dbReference type="Proteomes" id="UP000239446">
    <property type="component" value="Unassembled WGS sequence"/>
</dbReference>
<dbReference type="InterPro" id="IPR025330">
    <property type="entry name" value="DUF4236"/>
</dbReference>
<evidence type="ECO:0000259" key="1">
    <source>
        <dbReference type="Pfam" id="PF14020"/>
    </source>
</evidence>
<keyword evidence="5" id="KW-1185">Reference proteome</keyword>
<protein>
    <submittedName>
        <fullName evidence="3">Uncharacterized protein DUF4236</fullName>
    </submittedName>
</protein>
<evidence type="ECO:0000313" key="4">
    <source>
        <dbReference type="Proteomes" id="UP000239446"/>
    </source>
</evidence>
<dbReference type="EMBL" id="PTIT01000036">
    <property type="protein sequence ID" value="PPK50047.1"/>
    <property type="molecule type" value="Genomic_DNA"/>
</dbReference>
<dbReference type="Proteomes" id="UP000239648">
    <property type="component" value="Unassembled WGS sequence"/>
</dbReference>
<dbReference type="Pfam" id="PF14020">
    <property type="entry name" value="DUF4236"/>
    <property type="match status" value="1"/>
</dbReference>
<gene>
    <name evidence="3" type="ORF">B0H24_103617</name>
    <name evidence="2" type="ORF">BY455_13617</name>
</gene>
<dbReference type="OrthoDB" id="983149at2"/>
<dbReference type="AlphaFoldDB" id="A0A2S6G2Q4"/>
<sequence>MALRFRRTVSIFPGVRLNLGKRGVSVSAGVRGANLTLGRNGLYGNAGMPGTGLSYREKLNKGNTKGLQRSAKQSPKVPAMAEQIANVDLNTTTGDIAILDADGQDLGDEGFEVAKEYARDALEATLSEQVDEHNRMMARIGDIHLQTPPPDQFPALEPEPFEAPPPTQPELRRLDLRARLCPARKRAIVESNERKKHRYQQQYLRWQNNSTQHDHREQVRAALYDQAEKGDPEAMEAVLDDHLLDIDWPRETQLSFELSEDGRTLMLDVDLPEIEDFHTTELRMYQRGVGVSVNTLSDTAVRKLYMAHVHGMGFRLIGEGFACAPTVHTVILSGFTQVPDTATGGQTDKYLYSVKVNREAWQRIQFDNLDVVDPVDALAAFELRRDMTKTGIFRAIEPWD</sequence>
<accession>A0A2S6G2Q4</accession>
<reference evidence="2 5" key="1">
    <citation type="submission" date="2018-02" db="EMBL/GenBank/DDBJ databases">
        <title>Deep subsurface shale carbon reservoir microbial communities from Ohio and West Virginia, USA.</title>
        <authorList>
            <person name="Wrighton K."/>
        </authorList>
    </citation>
    <scope>NUCLEOTIDE SEQUENCE [LARGE SCALE GENOMIC DNA]</scope>
    <source>
        <strain evidence="2 5">UTICA-S1B6</strain>
    </source>
</reference>
<organism evidence="3 4">
    <name type="scientific">Marinobacter persicus</name>
    <dbReference type="NCBI Taxonomy" id="930118"/>
    <lineage>
        <taxon>Bacteria</taxon>
        <taxon>Pseudomonadati</taxon>
        <taxon>Pseudomonadota</taxon>
        <taxon>Gammaproteobacteria</taxon>
        <taxon>Pseudomonadales</taxon>
        <taxon>Marinobacteraceae</taxon>
        <taxon>Marinobacter</taxon>
    </lineage>
</organism>
<name>A0A2S6G2Q4_9GAMM</name>
<proteinExistence type="predicted"/>
<comment type="caution">
    <text evidence="3">The sequence shown here is derived from an EMBL/GenBank/DDBJ whole genome shotgun (WGS) entry which is preliminary data.</text>
</comment>